<evidence type="ECO:0000256" key="10">
    <source>
        <dbReference type="SAM" id="Phobius"/>
    </source>
</evidence>
<feature type="domain" description="CBS" evidence="11">
    <location>
        <begin position="271"/>
        <end position="328"/>
    </location>
</feature>
<keyword evidence="6 8" id="KW-0129">CBS domain</keyword>
<dbReference type="Proteomes" id="UP000318138">
    <property type="component" value="Chromosome"/>
</dbReference>
<evidence type="ECO:0000313" key="14">
    <source>
        <dbReference type="Proteomes" id="UP000318138"/>
    </source>
</evidence>
<dbReference type="RefSeq" id="WP_176008469.1">
    <property type="nucleotide sequence ID" value="NZ_CP041372.2"/>
</dbReference>
<evidence type="ECO:0000256" key="5">
    <source>
        <dbReference type="ARBA" id="ARBA00022989"/>
    </source>
</evidence>
<evidence type="ECO:0000256" key="8">
    <source>
        <dbReference type="PROSITE-ProRule" id="PRU00703"/>
    </source>
</evidence>
<dbReference type="PROSITE" id="PS51846">
    <property type="entry name" value="CNNM"/>
    <property type="match status" value="1"/>
</dbReference>
<dbReference type="Pfam" id="PF01595">
    <property type="entry name" value="CNNM"/>
    <property type="match status" value="1"/>
</dbReference>
<evidence type="ECO:0000256" key="4">
    <source>
        <dbReference type="ARBA" id="ARBA00022737"/>
    </source>
</evidence>
<keyword evidence="3 9" id="KW-0812">Transmembrane</keyword>
<evidence type="ECO:0000256" key="2">
    <source>
        <dbReference type="ARBA" id="ARBA00006337"/>
    </source>
</evidence>
<dbReference type="AlphaFoldDB" id="A0A859FCD3"/>
<dbReference type="PANTHER" id="PTHR22777">
    <property type="entry name" value="HEMOLYSIN-RELATED"/>
    <property type="match status" value="1"/>
</dbReference>
<dbReference type="Pfam" id="PF03471">
    <property type="entry name" value="CorC_HlyC"/>
    <property type="match status" value="1"/>
</dbReference>
<dbReference type="CDD" id="cd04590">
    <property type="entry name" value="CBS_pair_CorC_HlyC_assoc"/>
    <property type="match status" value="1"/>
</dbReference>
<evidence type="ECO:0000256" key="7">
    <source>
        <dbReference type="ARBA" id="ARBA00023136"/>
    </source>
</evidence>
<keyword evidence="5 9" id="KW-1133">Transmembrane helix</keyword>
<dbReference type="InterPro" id="IPR005170">
    <property type="entry name" value="Transptr-assoc_dom"/>
</dbReference>
<dbReference type="InterPro" id="IPR002550">
    <property type="entry name" value="CNNM"/>
</dbReference>
<evidence type="ECO:0000256" key="1">
    <source>
        <dbReference type="ARBA" id="ARBA00004141"/>
    </source>
</evidence>
<feature type="transmembrane region" description="Helical" evidence="10">
    <location>
        <begin position="70"/>
        <end position="89"/>
    </location>
</feature>
<dbReference type="Gene3D" id="3.10.580.10">
    <property type="entry name" value="CBS-domain"/>
    <property type="match status" value="1"/>
</dbReference>
<dbReference type="SUPFAM" id="SSF56176">
    <property type="entry name" value="FAD-binding/transporter-associated domain-like"/>
    <property type="match status" value="1"/>
</dbReference>
<dbReference type="GO" id="GO:0050660">
    <property type="term" value="F:flavin adenine dinucleotide binding"/>
    <property type="evidence" value="ECO:0007669"/>
    <property type="project" value="InterPro"/>
</dbReference>
<dbReference type="InterPro" id="IPR044751">
    <property type="entry name" value="Ion_transp-like_CBS"/>
</dbReference>
<name>A0A859FCD3_9BACI</name>
<dbReference type="GO" id="GO:0016020">
    <property type="term" value="C:membrane"/>
    <property type="evidence" value="ECO:0007669"/>
    <property type="project" value="UniProtKB-SubCell"/>
</dbReference>
<feature type="domain" description="CBS" evidence="11">
    <location>
        <begin position="207"/>
        <end position="266"/>
    </location>
</feature>
<comment type="similarity">
    <text evidence="2">Belongs to the UPF0053 family.</text>
</comment>
<dbReference type="InterPro" id="IPR046342">
    <property type="entry name" value="CBS_dom_sf"/>
</dbReference>
<dbReference type="SUPFAM" id="SSF54631">
    <property type="entry name" value="CBS-domain pair"/>
    <property type="match status" value="1"/>
</dbReference>
<evidence type="ECO:0000256" key="6">
    <source>
        <dbReference type="ARBA" id="ARBA00023122"/>
    </source>
</evidence>
<dbReference type="InterPro" id="IPR000644">
    <property type="entry name" value="CBS_dom"/>
</dbReference>
<feature type="domain" description="CNNM transmembrane" evidence="12">
    <location>
        <begin position="1"/>
        <end position="188"/>
    </location>
</feature>
<evidence type="ECO:0000313" key="13">
    <source>
        <dbReference type="EMBL" id="QKS70431.1"/>
    </source>
</evidence>
<dbReference type="SMART" id="SM01091">
    <property type="entry name" value="CorC_HlyC"/>
    <property type="match status" value="1"/>
</dbReference>
<dbReference type="Pfam" id="PF00571">
    <property type="entry name" value="CBS"/>
    <property type="match status" value="2"/>
</dbReference>
<evidence type="ECO:0000259" key="11">
    <source>
        <dbReference type="PROSITE" id="PS51371"/>
    </source>
</evidence>
<dbReference type="Gene3D" id="3.30.465.10">
    <property type="match status" value="1"/>
</dbReference>
<protein>
    <submittedName>
        <fullName evidence="13">HlyC/CorC family transporter</fullName>
    </submittedName>
</protein>
<accession>A0A859FCD3</accession>
<dbReference type="KEGG" id="psua:FLK61_27140"/>
<keyword evidence="14" id="KW-1185">Reference proteome</keyword>
<dbReference type="PROSITE" id="PS51371">
    <property type="entry name" value="CBS"/>
    <property type="match status" value="2"/>
</dbReference>
<reference evidence="14" key="1">
    <citation type="submission" date="2019-07" db="EMBL/GenBank/DDBJ databases">
        <title>Bacillus alkalisoli sp. nov. isolated from saline soil.</title>
        <authorList>
            <person name="Sun J.-Q."/>
            <person name="Xu L."/>
        </authorList>
    </citation>
    <scope>NUCLEOTIDE SEQUENCE [LARGE SCALE GENOMIC DNA]</scope>
    <source>
        <strain evidence="14">M4U3P1</strain>
    </source>
</reference>
<dbReference type="EMBL" id="CP041372">
    <property type="protein sequence ID" value="QKS70431.1"/>
    <property type="molecule type" value="Genomic_DNA"/>
</dbReference>
<evidence type="ECO:0000259" key="12">
    <source>
        <dbReference type="PROSITE" id="PS51846"/>
    </source>
</evidence>
<keyword evidence="4" id="KW-0677">Repeat</keyword>
<evidence type="ECO:0000256" key="3">
    <source>
        <dbReference type="ARBA" id="ARBA00022692"/>
    </source>
</evidence>
<evidence type="ECO:0000256" key="9">
    <source>
        <dbReference type="PROSITE-ProRule" id="PRU01193"/>
    </source>
</evidence>
<organism evidence="13 14">
    <name type="scientific">Paenalkalicoccus suaedae</name>
    <dbReference type="NCBI Taxonomy" id="2592382"/>
    <lineage>
        <taxon>Bacteria</taxon>
        <taxon>Bacillati</taxon>
        <taxon>Bacillota</taxon>
        <taxon>Bacilli</taxon>
        <taxon>Bacillales</taxon>
        <taxon>Bacillaceae</taxon>
        <taxon>Paenalkalicoccus</taxon>
    </lineage>
</organism>
<feature type="transmembrane region" description="Helical" evidence="10">
    <location>
        <begin position="95"/>
        <end position="113"/>
    </location>
</feature>
<dbReference type="InterPro" id="IPR036318">
    <property type="entry name" value="FAD-bd_PCMH-like_sf"/>
</dbReference>
<dbReference type="PANTHER" id="PTHR22777:SF17">
    <property type="entry name" value="UPF0053 PROTEIN SLL0260"/>
    <property type="match status" value="1"/>
</dbReference>
<feature type="transmembrane region" description="Helical" evidence="10">
    <location>
        <begin position="6"/>
        <end position="24"/>
    </location>
</feature>
<feature type="transmembrane region" description="Helical" evidence="10">
    <location>
        <begin position="125"/>
        <end position="148"/>
    </location>
</feature>
<dbReference type="InterPro" id="IPR016169">
    <property type="entry name" value="FAD-bd_PCMH_sub2"/>
</dbReference>
<proteinExistence type="inferred from homology"/>
<dbReference type="FunFam" id="3.10.580.10:FF:000002">
    <property type="entry name" value="Magnesium/cobalt efflux protein CorC"/>
    <property type="match status" value="1"/>
</dbReference>
<keyword evidence="7 9" id="KW-0472">Membrane</keyword>
<gene>
    <name evidence="13" type="ORF">FLK61_27140</name>
</gene>
<comment type="subcellular location">
    <subcellularLocation>
        <location evidence="1">Membrane</location>
        <topology evidence="1">Multi-pass membrane protein</topology>
    </subcellularLocation>
</comment>
<sequence length="421" mass="46896">MDSIPYGSILLLGAFLFLSAYFSASETAITSANKVRLRTLAEENNPRAKRSLALTENFDRSLSTILIGNNVVNIGLTAMGTAIATSIFGGTATTLLLTTVVITVVVLTFGEILPKSFAKQRPEKLLLGVSWSLQTVLVVLTPVTWLFVQLKKGLNRLIKSEMEPSVTDEDVKALVTIGEEEGTFEIQERELLHNAIEFDDTIVRDILTPRPDITAVGVDADIEEVKDIFIREKFSRIPIYEESVDNIVGVLSYRDFMTKYVENEPFALKDTMRAPYFVIGTVKISGLLKDLQNNKVHLAIVLDEYGGTAGIISIEDILEEIVGDIWDEHDDKELLIEALDASRFRMDGSISLEDFCESVDISLPATDSYTLGGWISELFGYLPKKGESVVYEHIRIHVEEVRRRRVKSVIIEVDTPVYVGI</sequence>